<dbReference type="RefSeq" id="WP_200466490.1">
    <property type="nucleotide sequence ID" value="NZ_JAENRR010000060.1"/>
</dbReference>
<reference evidence="2 3" key="1">
    <citation type="submission" date="2021-01" db="EMBL/GenBank/DDBJ databases">
        <title>Carboxyliciviraga sp.nov., isolated from coastal sediments.</title>
        <authorList>
            <person name="Lu D."/>
            <person name="Zhang T."/>
        </authorList>
    </citation>
    <scope>NUCLEOTIDE SEQUENCE [LARGE SCALE GENOMIC DNA]</scope>
    <source>
        <strain evidence="2 3">N1Y132</strain>
    </source>
</reference>
<keyword evidence="3" id="KW-1185">Reference proteome</keyword>
<sequence>MEIWLIRHTTPNIDKGICYGQLNLDVADSFNDEVEHIKLLLSNNSFDKVFTSPLLRCTALAKRLFPSEDIHFEEQIKEINFGDWEGQKWDEINKQQLNVWSHDFLQQSPPNGENFSALLERALNFNNTLANSNLDKAAIVTHSGIIRAFLMEYLEIPATKIFNLELSYGAIIKITIHSSDYKQVQFIKG</sequence>
<dbReference type="Proteomes" id="UP000605676">
    <property type="component" value="Unassembled WGS sequence"/>
</dbReference>
<dbReference type="InterPro" id="IPR050275">
    <property type="entry name" value="PGM_Phosphatase"/>
</dbReference>
<proteinExistence type="predicted"/>
<dbReference type="PANTHER" id="PTHR48100">
    <property type="entry name" value="BROAD-SPECIFICITY PHOSPHATASE YOR283W-RELATED"/>
    <property type="match status" value="1"/>
</dbReference>
<dbReference type="InterPro" id="IPR017578">
    <property type="entry name" value="Ribazole_CobC"/>
</dbReference>
<dbReference type="InterPro" id="IPR029033">
    <property type="entry name" value="His_PPase_superfam"/>
</dbReference>
<organism evidence="2 3">
    <name type="scientific">Carboxylicivirga marina</name>
    <dbReference type="NCBI Taxonomy" id="2800988"/>
    <lineage>
        <taxon>Bacteria</taxon>
        <taxon>Pseudomonadati</taxon>
        <taxon>Bacteroidota</taxon>
        <taxon>Bacteroidia</taxon>
        <taxon>Marinilabiliales</taxon>
        <taxon>Marinilabiliaceae</taxon>
        <taxon>Carboxylicivirga</taxon>
    </lineage>
</organism>
<dbReference type="Gene3D" id="3.40.50.1240">
    <property type="entry name" value="Phosphoglycerate mutase-like"/>
    <property type="match status" value="1"/>
</dbReference>
<protein>
    <recommendedName>
        <fullName evidence="1">Alpha-ribazole phosphatase</fullName>
        <ecNumber evidence="1">3.1.3.73</ecNumber>
    </recommendedName>
</protein>
<name>A0ABS1HNM8_9BACT</name>
<comment type="caution">
    <text evidence="2">The sequence shown here is derived from an EMBL/GenBank/DDBJ whole genome shotgun (WGS) entry which is preliminary data.</text>
</comment>
<dbReference type="EC" id="3.1.3.73" evidence="1"/>
<dbReference type="NCBIfam" id="TIGR03162">
    <property type="entry name" value="ribazole_cobC"/>
    <property type="match status" value="1"/>
</dbReference>
<dbReference type="EMBL" id="JAENRR010000060">
    <property type="protein sequence ID" value="MBK3519269.1"/>
    <property type="molecule type" value="Genomic_DNA"/>
</dbReference>
<dbReference type="SUPFAM" id="SSF53254">
    <property type="entry name" value="Phosphoglycerate mutase-like"/>
    <property type="match status" value="1"/>
</dbReference>
<dbReference type="SMART" id="SM00855">
    <property type="entry name" value="PGAM"/>
    <property type="match status" value="1"/>
</dbReference>
<evidence type="ECO:0000256" key="1">
    <source>
        <dbReference type="NCBIfam" id="TIGR03162"/>
    </source>
</evidence>
<gene>
    <name evidence="2" type="primary">cobC</name>
    <name evidence="2" type="ORF">JIV24_18115</name>
</gene>
<evidence type="ECO:0000313" key="3">
    <source>
        <dbReference type="Proteomes" id="UP000605676"/>
    </source>
</evidence>
<dbReference type="CDD" id="cd07067">
    <property type="entry name" value="HP_PGM_like"/>
    <property type="match status" value="1"/>
</dbReference>
<dbReference type="Pfam" id="PF00300">
    <property type="entry name" value="His_Phos_1"/>
    <property type="match status" value="1"/>
</dbReference>
<evidence type="ECO:0000313" key="2">
    <source>
        <dbReference type="EMBL" id="MBK3519269.1"/>
    </source>
</evidence>
<dbReference type="InterPro" id="IPR013078">
    <property type="entry name" value="His_Pase_superF_clade-1"/>
</dbReference>
<accession>A0ABS1HNM8</accession>